<feature type="compositionally biased region" description="Basic and acidic residues" evidence="2">
    <location>
        <begin position="58"/>
        <end position="67"/>
    </location>
</feature>
<name>A0ABS2KB03_9GAMM</name>
<dbReference type="PIRSF" id="PIRSF039008">
    <property type="entry name" value="YjbJ"/>
    <property type="match status" value="1"/>
</dbReference>
<evidence type="ECO:0000259" key="3">
    <source>
        <dbReference type="Pfam" id="PF05532"/>
    </source>
</evidence>
<protein>
    <submittedName>
        <fullName evidence="4">CsbD family protein</fullName>
    </submittedName>
</protein>
<evidence type="ECO:0000256" key="1">
    <source>
        <dbReference type="ARBA" id="ARBA00009129"/>
    </source>
</evidence>
<feature type="compositionally biased region" description="Basic residues" evidence="2">
    <location>
        <begin position="68"/>
        <end position="77"/>
    </location>
</feature>
<sequence length="77" mass="8907">MNHDTISGQWKQLSGQIKKQWGKLTDDDLKVVQGNALMLAGRLQERYGLARDEAERQVSDFQREMSMSRHKGKPLKH</sequence>
<feature type="domain" description="CsbD-like" evidence="3">
    <location>
        <begin position="4"/>
        <end position="56"/>
    </location>
</feature>
<evidence type="ECO:0000256" key="2">
    <source>
        <dbReference type="SAM" id="MobiDB-lite"/>
    </source>
</evidence>
<evidence type="ECO:0000313" key="4">
    <source>
        <dbReference type="EMBL" id="MBM7128053.1"/>
    </source>
</evidence>
<dbReference type="RefSeq" id="WP_204629667.1">
    <property type="nucleotide sequence ID" value="NZ_BSOC01000012.1"/>
</dbReference>
<dbReference type="SUPFAM" id="SSF69047">
    <property type="entry name" value="Hypothetical protein YjbJ"/>
    <property type="match status" value="1"/>
</dbReference>
<dbReference type="InterPro" id="IPR008462">
    <property type="entry name" value="CsbD"/>
</dbReference>
<evidence type="ECO:0000313" key="5">
    <source>
        <dbReference type="Proteomes" id="UP001430193"/>
    </source>
</evidence>
<gene>
    <name evidence="4" type="ORF">ISS99_00820</name>
</gene>
<organism evidence="4 5">
    <name type="scientific">Dyella mobilis</name>
    <dbReference type="NCBI Taxonomy" id="1849582"/>
    <lineage>
        <taxon>Bacteria</taxon>
        <taxon>Pseudomonadati</taxon>
        <taxon>Pseudomonadota</taxon>
        <taxon>Gammaproteobacteria</taxon>
        <taxon>Lysobacterales</taxon>
        <taxon>Rhodanobacteraceae</taxon>
        <taxon>Dyella</taxon>
    </lineage>
</organism>
<comment type="similarity">
    <text evidence="1">Belongs to the UPF0337 (CsbD) family.</text>
</comment>
<dbReference type="PANTHER" id="PTHR34977:SF1">
    <property type="entry name" value="UPF0337 PROTEIN YJBJ"/>
    <property type="match status" value="1"/>
</dbReference>
<feature type="region of interest" description="Disordered" evidence="2">
    <location>
        <begin position="58"/>
        <end position="77"/>
    </location>
</feature>
<dbReference type="InterPro" id="IPR026042">
    <property type="entry name" value="YjbJ"/>
</dbReference>
<comment type="caution">
    <text evidence="4">The sequence shown here is derived from an EMBL/GenBank/DDBJ whole genome shotgun (WGS) entry which is preliminary data.</text>
</comment>
<dbReference type="InterPro" id="IPR036629">
    <property type="entry name" value="YjbJ_sf"/>
</dbReference>
<accession>A0ABS2KB03</accession>
<dbReference type="Pfam" id="PF05532">
    <property type="entry name" value="CsbD"/>
    <property type="match status" value="1"/>
</dbReference>
<dbReference type="Gene3D" id="1.10.1470.10">
    <property type="entry name" value="YjbJ"/>
    <property type="match status" value="1"/>
</dbReference>
<proteinExistence type="inferred from homology"/>
<dbReference type="InterPro" id="IPR050423">
    <property type="entry name" value="UPF0337_stress_rsp"/>
</dbReference>
<reference evidence="4" key="1">
    <citation type="submission" date="2020-10" db="EMBL/GenBank/DDBJ databases">
        <title>Phylogeny of dyella-like bacteria.</title>
        <authorList>
            <person name="Fu J."/>
        </authorList>
    </citation>
    <scope>NUCLEOTIDE SEQUENCE</scope>
    <source>
        <strain evidence="4">DHON07</strain>
    </source>
</reference>
<dbReference type="Proteomes" id="UP001430193">
    <property type="component" value="Unassembled WGS sequence"/>
</dbReference>
<dbReference type="PANTHER" id="PTHR34977">
    <property type="entry name" value="UPF0337 PROTEIN YJBJ"/>
    <property type="match status" value="1"/>
</dbReference>
<keyword evidence="5" id="KW-1185">Reference proteome</keyword>
<dbReference type="EMBL" id="JADIKF010000029">
    <property type="protein sequence ID" value="MBM7128053.1"/>
    <property type="molecule type" value="Genomic_DNA"/>
</dbReference>